<evidence type="ECO:0000313" key="3">
    <source>
        <dbReference type="Proteomes" id="UP001324427"/>
    </source>
</evidence>
<feature type="compositionally biased region" description="Basic and acidic residues" evidence="1">
    <location>
        <begin position="19"/>
        <end position="30"/>
    </location>
</feature>
<protein>
    <submittedName>
        <fullName evidence="2">Uncharacterized protein</fullName>
    </submittedName>
</protein>
<feature type="compositionally biased region" description="Basic and acidic residues" evidence="1">
    <location>
        <begin position="89"/>
        <end position="121"/>
    </location>
</feature>
<reference evidence="2 3" key="1">
    <citation type="submission" date="2021-11" db="EMBL/GenBank/DDBJ databases">
        <title>Black yeast isolated from Biological Soil Crust.</title>
        <authorList>
            <person name="Kurbessoian T."/>
        </authorList>
    </citation>
    <scope>NUCLEOTIDE SEQUENCE [LARGE SCALE GENOMIC DNA]</scope>
    <source>
        <strain evidence="2 3">CCFEE 5522</strain>
    </source>
</reference>
<evidence type="ECO:0000256" key="1">
    <source>
        <dbReference type="SAM" id="MobiDB-lite"/>
    </source>
</evidence>
<gene>
    <name evidence="2" type="ORF">LTR36_001786</name>
</gene>
<dbReference type="EMBL" id="JAVFHQ010000014">
    <property type="protein sequence ID" value="KAK4546569.1"/>
    <property type="molecule type" value="Genomic_DNA"/>
</dbReference>
<feature type="region of interest" description="Disordered" evidence="1">
    <location>
        <begin position="83"/>
        <end position="131"/>
    </location>
</feature>
<name>A0AAV9JMH7_9PEZI</name>
<dbReference type="Proteomes" id="UP001324427">
    <property type="component" value="Unassembled WGS sequence"/>
</dbReference>
<feature type="region of interest" description="Disordered" evidence="1">
    <location>
        <begin position="1"/>
        <end position="45"/>
    </location>
</feature>
<comment type="caution">
    <text evidence="2">The sequence shown here is derived from an EMBL/GenBank/DDBJ whole genome shotgun (WGS) entry which is preliminary data.</text>
</comment>
<feature type="region of interest" description="Disordered" evidence="1">
    <location>
        <begin position="310"/>
        <end position="391"/>
    </location>
</feature>
<dbReference type="AlphaFoldDB" id="A0AAV9JMH7"/>
<organism evidence="2 3">
    <name type="scientific">Oleoguttula mirabilis</name>
    <dbReference type="NCBI Taxonomy" id="1507867"/>
    <lineage>
        <taxon>Eukaryota</taxon>
        <taxon>Fungi</taxon>
        <taxon>Dikarya</taxon>
        <taxon>Ascomycota</taxon>
        <taxon>Pezizomycotina</taxon>
        <taxon>Dothideomycetes</taxon>
        <taxon>Dothideomycetidae</taxon>
        <taxon>Mycosphaerellales</taxon>
        <taxon>Teratosphaeriaceae</taxon>
        <taxon>Oleoguttula</taxon>
    </lineage>
</organism>
<sequence length="391" mass="43042">MDSRPTIIGSGPNSQYARKNKESEKKDYGKKQTKQLKPSSKSKPRPVELIHVYIGSNSINNFVGTIGLKPAVRFSEEATMAFPKPLQIGEHDKPESGDAKREEAGGQGGDHDLDAGERGSEEQESETSSNAPLKKVLILNLSDVAQQPSAQAVVNCLAWIEANKSKHDEPLTKFTPPKGSNISLLPLVDRYAAALSFGMRPFPLALRNEIMDLLNTEKPLQADVQYISEHLPTGDSITKRMVTAYFECRENDEYADEEAEAIFDYVESVEALSQRFLEVEQSRERFRKREEKAQRSAEARGKAQVEWEAAVGRVRGAGNGGASNGDRQRTRRPQNIQGDPKPAAKAINTEPKADKAGATGRQAEAKPRAARWEEAMRRAGEVAKKQGMTGA</sequence>
<keyword evidence="3" id="KW-1185">Reference proteome</keyword>
<proteinExistence type="predicted"/>
<evidence type="ECO:0000313" key="2">
    <source>
        <dbReference type="EMBL" id="KAK4546569.1"/>
    </source>
</evidence>
<feature type="compositionally biased region" description="Basic and acidic residues" evidence="1">
    <location>
        <begin position="363"/>
        <end position="384"/>
    </location>
</feature>
<accession>A0AAV9JMH7</accession>